<dbReference type="InterPro" id="IPR004883">
    <property type="entry name" value="LOB"/>
</dbReference>
<comment type="similarity">
    <text evidence="1">Belongs to the LOB domain-containing protein family.</text>
</comment>
<dbReference type="PANTHER" id="PTHR31304:SF62">
    <property type="entry name" value="LOB DOMAIN-CONTAINING PROTEIN"/>
    <property type="match status" value="1"/>
</dbReference>
<dbReference type="Pfam" id="PF03195">
    <property type="entry name" value="LOB"/>
    <property type="match status" value="1"/>
</dbReference>
<evidence type="ECO:0000256" key="1">
    <source>
        <dbReference type="ARBA" id="ARBA00005474"/>
    </source>
</evidence>
<feature type="domain" description="LOB" evidence="2">
    <location>
        <begin position="1"/>
        <end position="107"/>
    </location>
</feature>
<keyword evidence="4" id="KW-1185">Reference proteome</keyword>
<dbReference type="PANTHER" id="PTHR31304">
    <property type="entry name" value="LOB DOMAIN-CONTAINING PROTEIN 38"/>
    <property type="match status" value="1"/>
</dbReference>
<name>A0ABP0U1F1_9BRYO</name>
<reference evidence="3" key="1">
    <citation type="submission" date="2024-02" db="EMBL/GenBank/DDBJ databases">
        <authorList>
            <consortium name="ELIXIR-Norway"/>
            <consortium name="Elixir Norway"/>
        </authorList>
    </citation>
    <scope>NUCLEOTIDE SEQUENCE</scope>
</reference>
<organism evidence="3 4">
    <name type="scientific">Sphagnum troendelagicum</name>
    <dbReference type="NCBI Taxonomy" id="128251"/>
    <lineage>
        <taxon>Eukaryota</taxon>
        <taxon>Viridiplantae</taxon>
        <taxon>Streptophyta</taxon>
        <taxon>Embryophyta</taxon>
        <taxon>Bryophyta</taxon>
        <taxon>Sphagnophytina</taxon>
        <taxon>Sphagnopsida</taxon>
        <taxon>Sphagnales</taxon>
        <taxon>Sphagnaceae</taxon>
        <taxon>Sphagnum</taxon>
    </lineage>
</organism>
<accession>A0ABP0U1F1</accession>
<protein>
    <recommendedName>
        <fullName evidence="2">LOB domain-containing protein</fullName>
    </recommendedName>
</protein>
<gene>
    <name evidence="3" type="ORF">CSSPTR1EN2_LOCUS8972</name>
</gene>
<dbReference type="Proteomes" id="UP001497512">
    <property type="component" value="Chromosome 16"/>
</dbReference>
<evidence type="ECO:0000313" key="3">
    <source>
        <dbReference type="EMBL" id="CAK9207769.1"/>
    </source>
</evidence>
<evidence type="ECO:0000259" key="2">
    <source>
        <dbReference type="PROSITE" id="PS50891"/>
    </source>
</evidence>
<dbReference type="EMBL" id="OZ019908">
    <property type="protein sequence ID" value="CAK9207769.1"/>
    <property type="molecule type" value="Genomic_DNA"/>
</dbReference>
<proteinExistence type="inferred from homology"/>
<dbReference type="PROSITE" id="PS50891">
    <property type="entry name" value="LOB"/>
    <property type="match status" value="1"/>
</dbReference>
<evidence type="ECO:0000313" key="4">
    <source>
        <dbReference type="Proteomes" id="UP001497512"/>
    </source>
</evidence>
<sequence length="408" mass="43925">MSCNGCRVLRKGCSESCILRPCLQWIEDSDAQGHATVFLAKFFGRAGLMGFINAVPDGQRPALFQSLLYEACGRTVNPVFGAVGLLASGNWQLCQVAVETVLKGGSLRPPSPSKFSSSFMPPRALITRLDKPVAANEVLNSRIQQVVPSYPSPELFSSELYKPRSLGMGFLDKNLQQAWGHEEEQKNVLSGMRGGLNGSTRSAQELQQHRMMQGSALHRSTWPGAVSVSFYPSKHETSFDVKDEQALGMSNRQIDVKGVGIEHHESLGLCRTQILAPVARRVKPRLCAADSAMANPSSKSDSKGILAAGLGSNRTEHQPELELDLTLKVQDTKMGSPAAGLQVSSPSCESVISEGSVTSHSSQVVPSQTCSTPWALEQLEIEPPPPPAGFPAVAPPPPHHHKLLPLLL</sequence>